<gene>
    <name evidence="4" type="primary">gb24238</name>
    <name evidence="4" type="ORF">PR202_gb24238</name>
</gene>
<feature type="compositionally biased region" description="Basic residues" evidence="3">
    <location>
        <begin position="151"/>
        <end position="172"/>
    </location>
</feature>
<keyword evidence="2" id="KW-0067">ATP-binding</keyword>
<evidence type="ECO:0000256" key="3">
    <source>
        <dbReference type="SAM" id="MobiDB-lite"/>
    </source>
</evidence>
<reference evidence="4" key="2">
    <citation type="submission" date="2021-12" db="EMBL/GenBank/DDBJ databases">
        <title>Resequencing data analysis of finger millet.</title>
        <authorList>
            <person name="Hatakeyama M."/>
            <person name="Aluri S."/>
            <person name="Balachadran M.T."/>
            <person name="Sivarajan S.R."/>
            <person name="Poveda L."/>
            <person name="Shimizu-Inatsugi R."/>
            <person name="Schlapbach R."/>
            <person name="Sreeman S.M."/>
            <person name="Shimizu K.K."/>
        </authorList>
    </citation>
    <scope>NUCLEOTIDE SEQUENCE</scope>
</reference>
<evidence type="ECO:0000256" key="2">
    <source>
        <dbReference type="ARBA" id="ARBA00022840"/>
    </source>
</evidence>
<evidence type="ECO:0000313" key="4">
    <source>
        <dbReference type="EMBL" id="GJN35458.1"/>
    </source>
</evidence>
<feature type="compositionally biased region" description="Basic residues" evidence="3">
    <location>
        <begin position="262"/>
        <end position="273"/>
    </location>
</feature>
<keyword evidence="1" id="KW-0547">Nucleotide-binding</keyword>
<feature type="region of interest" description="Disordered" evidence="3">
    <location>
        <begin position="214"/>
        <end position="280"/>
    </location>
</feature>
<evidence type="ECO:0000313" key="5">
    <source>
        <dbReference type="Proteomes" id="UP001054889"/>
    </source>
</evidence>
<dbReference type="Proteomes" id="UP001054889">
    <property type="component" value="Unassembled WGS sequence"/>
</dbReference>
<protein>
    <submittedName>
        <fullName evidence="4">Uncharacterized protein</fullName>
    </submittedName>
</protein>
<organism evidence="4 5">
    <name type="scientific">Eleusine coracana subsp. coracana</name>
    <dbReference type="NCBI Taxonomy" id="191504"/>
    <lineage>
        <taxon>Eukaryota</taxon>
        <taxon>Viridiplantae</taxon>
        <taxon>Streptophyta</taxon>
        <taxon>Embryophyta</taxon>
        <taxon>Tracheophyta</taxon>
        <taxon>Spermatophyta</taxon>
        <taxon>Magnoliopsida</taxon>
        <taxon>Liliopsida</taxon>
        <taxon>Poales</taxon>
        <taxon>Poaceae</taxon>
        <taxon>PACMAD clade</taxon>
        <taxon>Chloridoideae</taxon>
        <taxon>Cynodonteae</taxon>
        <taxon>Eleusininae</taxon>
        <taxon>Eleusine</taxon>
    </lineage>
</organism>
<evidence type="ECO:0000256" key="1">
    <source>
        <dbReference type="ARBA" id="ARBA00022741"/>
    </source>
</evidence>
<dbReference type="Gene3D" id="3.30.200.20">
    <property type="entry name" value="Phosphorylase Kinase, domain 1"/>
    <property type="match status" value="1"/>
</dbReference>
<accession>A0AAV5FI91</accession>
<comment type="caution">
    <text evidence="4">The sequence shown here is derived from an EMBL/GenBank/DDBJ whole genome shotgun (WGS) entry which is preliminary data.</text>
</comment>
<dbReference type="PANTHER" id="PTHR27007">
    <property type="match status" value="1"/>
</dbReference>
<dbReference type="GO" id="GO:0005524">
    <property type="term" value="F:ATP binding"/>
    <property type="evidence" value="ECO:0007669"/>
    <property type="project" value="UniProtKB-KW"/>
</dbReference>
<feature type="compositionally biased region" description="Basic and acidic residues" evidence="3">
    <location>
        <begin position="220"/>
        <end position="231"/>
    </location>
</feature>
<dbReference type="AlphaFoldDB" id="A0AAV5FI91"/>
<sequence>MKTAEVYALRKQIQNATVRGRQRVASGGALSPCRRLVRHPLRRQPTRQKRATRLFRGKPPEDDFEQGEIRPQQFCYADLVAATRNFSGERRLGIGGFGSVYLLGLLDRHEPLGSREAGVRGLSPGMEGVRHGGAHHESAPAPQPRPAHGLVPRRRWRAPPGLRAHRAQRQPRRPPLYNNNINNNRPSLLTWPVQYGVALGIGSALLYLHDRGRGATRGAPRREAQQRDAGRGLRRQAWQLWKGGPTPRASPARSGAVGLERVRRREHPRRRRSTQGSERSSTAEIEVVCTMLVGLWCAHPDRGLRPSTRQAVNVLRFEAPPPSLPAKMPVATYGPAGWVFWFRHQRCVVEDGQLSPLNQRHPQQAPCC</sequence>
<feature type="compositionally biased region" description="Basic and acidic residues" evidence="3">
    <location>
        <begin position="128"/>
        <end position="138"/>
    </location>
</feature>
<keyword evidence="5" id="KW-1185">Reference proteome</keyword>
<reference evidence="4" key="1">
    <citation type="journal article" date="2018" name="DNA Res.">
        <title>Multiple hybrid de novo genome assembly of finger millet, an orphan allotetraploid crop.</title>
        <authorList>
            <person name="Hatakeyama M."/>
            <person name="Aluri S."/>
            <person name="Balachadran M.T."/>
            <person name="Sivarajan S.R."/>
            <person name="Patrignani A."/>
            <person name="Gruter S."/>
            <person name="Poveda L."/>
            <person name="Shimizu-Inatsugi R."/>
            <person name="Baeten J."/>
            <person name="Francoijs K.J."/>
            <person name="Nataraja K.N."/>
            <person name="Reddy Y.A.N."/>
            <person name="Phadnis S."/>
            <person name="Ravikumar R.L."/>
            <person name="Schlapbach R."/>
            <person name="Sreeman S.M."/>
            <person name="Shimizu K.K."/>
        </authorList>
    </citation>
    <scope>NUCLEOTIDE SEQUENCE</scope>
</reference>
<name>A0AAV5FI91_ELECO</name>
<dbReference type="InterPro" id="IPR050528">
    <property type="entry name" value="L-type_Lectin-RKs"/>
</dbReference>
<feature type="region of interest" description="Disordered" evidence="3">
    <location>
        <begin position="120"/>
        <end position="183"/>
    </location>
</feature>
<dbReference type="EMBL" id="BQKI01000088">
    <property type="protein sequence ID" value="GJN35458.1"/>
    <property type="molecule type" value="Genomic_DNA"/>
</dbReference>
<proteinExistence type="predicted"/>